<sequence>MDTQKLLTNIFVSPLVLLFSSNTAKSLCRRFLHCSRTDNKDDQICENFHLCNMFLESILSTLISFIPYTAHKDRAQRNKQQFVAAMDNLCDLMIIPSLVF</sequence>
<reference evidence="1 2" key="1">
    <citation type="journal article" date="2015" name="Proc. Natl. Acad. Sci. U.S.A.">
        <title>The resurrection genome of Boea hygrometrica: A blueprint for survival of dehydration.</title>
        <authorList>
            <person name="Xiao L."/>
            <person name="Yang G."/>
            <person name="Zhang L."/>
            <person name="Yang X."/>
            <person name="Zhao S."/>
            <person name="Ji Z."/>
            <person name="Zhou Q."/>
            <person name="Hu M."/>
            <person name="Wang Y."/>
            <person name="Chen M."/>
            <person name="Xu Y."/>
            <person name="Jin H."/>
            <person name="Xiao X."/>
            <person name="Hu G."/>
            <person name="Bao F."/>
            <person name="Hu Y."/>
            <person name="Wan P."/>
            <person name="Li L."/>
            <person name="Deng X."/>
            <person name="Kuang T."/>
            <person name="Xiang C."/>
            <person name="Zhu J.K."/>
            <person name="Oliver M.J."/>
            <person name="He Y."/>
        </authorList>
    </citation>
    <scope>NUCLEOTIDE SEQUENCE [LARGE SCALE GENOMIC DNA]</scope>
    <source>
        <strain evidence="2">cv. XS01</strain>
    </source>
</reference>
<accession>A0A2Z7BFB5</accession>
<dbReference type="AlphaFoldDB" id="A0A2Z7BFB5"/>
<organism evidence="1 2">
    <name type="scientific">Dorcoceras hygrometricum</name>
    <dbReference type="NCBI Taxonomy" id="472368"/>
    <lineage>
        <taxon>Eukaryota</taxon>
        <taxon>Viridiplantae</taxon>
        <taxon>Streptophyta</taxon>
        <taxon>Embryophyta</taxon>
        <taxon>Tracheophyta</taxon>
        <taxon>Spermatophyta</taxon>
        <taxon>Magnoliopsida</taxon>
        <taxon>eudicotyledons</taxon>
        <taxon>Gunneridae</taxon>
        <taxon>Pentapetalae</taxon>
        <taxon>asterids</taxon>
        <taxon>lamiids</taxon>
        <taxon>Lamiales</taxon>
        <taxon>Gesneriaceae</taxon>
        <taxon>Didymocarpoideae</taxon>
        <taxon>Trichosporeae</taxon>
        <taxon>Loxocarpinae</taxon>
        <taxon>Dorcoceras</taxon>
    </lineage>
</organism>
<proteinExistence type="predicted"/>
<evidence type="ECO:0000313" key="1">
    <source>
        <dbReference type="EMBL" id="KZV32805.1"/>
    </source>
</evidence>
<evidence type="ECO:0000313" key="2">
    <source>
        <dbReference type="Proteomes" id="UP000250235"/>
    </source>
</evidence>
<dbReference type="Proteomes" id="UP000250235">
    <property type="component" value="Unassembled WGS sequence"/>
</dbReference>
<name>A0A2Z7BFB5_9LAMI</name>
<gene>
    <name evidence="1" type="ORF">F511_23717</name>
</gene>
<dbReference type="EMBL" id="KV006349">
    <property type="protein sequence ID" value="KZV32805.1"/>
    <property type="molecule type" value="Genomic_DNA"/>
</dbReference>
<protein>
    <submittedName>
        <fullName evidence="1">Uncharacterized protein</fullName>
    </submittedName>
</protein>
<keyword evidence="2" id="KW-1185">Reference proteome</keyword>